<name>A0ABD3NDM5_9STRA</name>
<sequence length="951" mass="109196">MTTRVGVDGDLRIDTVVKGDKSLDVTLSVLSEAKKSLPSPSADSDNQDRAELEDRSDYVPRWARSSKPKSYGDNSDSGRQKDSSIEVEYYAPTDELPPFADEASKALYREINLLERQRDEAARSDHSHKERISIINDHLRSIRQEIDHTNSLVSAKKSEVNTEEHLLSLSQRELGQTLRDTSVIESSNLTIQNNVKSVRSQIKVAEDELEKLRTDLNWNQEELEQWATAATKKEEESLALQKYTLSDELKIKDLTLTIEDLTKLLVETKALLENEVTETKSNKSELEKLAERFESRHDERRQLLQQWKDTIESMNDRDNAINELAGQYAGLAQKEEDTKKALYTNKDQYGFLEREREGSQKDIFHKERLLQSKRQDLSSLQESENSLKDEVGSLRREHSMVVASVESRRAERKRVQKGLENKQEQVAVLTEKLEDVTRKLTDEKNDTSSEGQRAESIEKSLANREKELQQAEKVIAELKKNTYKDSQRLADLRKKEADVIADIHGAQASTKNFTSKANELEFKRTRQKELLENANFKLQQMETKVARGLGERSNDEQQKLHARIGILETALESEKQKKLILLQQQRKLQSELRAWGKKYESTESKYNETMLMIDAVGLDIFACEQCLKEIVVKRDEALVSHDVTLLDVRRLRDSLRDLLEEIYSLKENSAKSASSMQQEKEQIVSLNEGKIAQLRASNDERHKSTVALGKLKIVLDKTKARYDMVSSVNASKGDGEGFESPELKLILAAQKREEMQQEGDKLDETIQMKEKEIKTMQMTLTQLKELNTNFRSSFSRADANGAKAQELQELENKVQVAEDNLARVRKQLQVLQKSLTEDKSELDHMMGQVTSHEKRNSELLFAKTKFEDEVNAAKSTLVEYSEKVTVYRTLSHQPKRELQYKKFHAELILFQVDRIRQLLMNLGKEFPELHDDILTDMQKMGVQMVSFDGIA</sequence>
<dbReference type="AlphaFoldDB" id="A0ABD3NDM5"/>
<feature type="region of interest" description="Disordered" evidence="3">
    <location>
        <begin position="439"/>
        <end position="458"/>
    </location>
</feature>
<dbReference type="EMBL" id="JALLAZ020001619">
    <property type="protein sequence ID" value="KAL3770850.1"/>
    <property type="molecule type" value="Genomic_DNA"/>
</dbReference>
<evidence type="ECO:0008006" key="6">
    <source>
        <dbReference type="Google" id="ProtNLM"/>
    </source>
</evidence>
<evidence type="ECO:0000313" key="4">
    <source>
        <dbReference type="EMBL" id="KAL3770850.1"/>
    </source>
</evidence>
<evidence type="ECO:0000313" key="5">
    <source>
        <dbReference type="Proteomes" id="UP001530315"/>
    </source>
</evidence>
<feature type="coiled-coil region" evidence="2">
    <location>
        <begin position="269"/>
        <end position="296"/>
    </location>
</feature>
<feature type="coiled-coil region" evidence="2">
    <location>
        <begin position="752"/>
        <end position="883"/>
    </location>
</feature>
<accession>A0ABD3NDM5</accession>
<dbReference type="PANTHER" id="PTHR18962:SF0">
    <property type="entry name" value="COILED-COIL DOMAIN-CONTAINING PROTEIN 39"/>
    <property type="match status" value="1"/>
</dbReference>
<feature type="coiled-coil region" evidence="2">
    <location>
        <begin position="188"/>
        <end position="222"/>
    </location>
</feature>
<reference evidence="4 5" key="1">
    <citation type="submission" date="2024-10" db="EMBL/GenBank/DDBJ databases">
        <title>Updated reference genomes for cyclostephanoid diatoms.</title>
        <authorList>
            <person name="Roberts W.R."/>
            <person name="Alverson A.J."/>
        </authorList>
    </citation>
    <scope>NUCLEOTIDE SEQUENCE [LARGE SCALE GENOMIC DNA]</scope>
    <source>
        <strain evidence="4 5">AJA276-08</strain>
    </source>
</reference>
<dbReference type="InterPro" id="IPR033290">
    <property type="entry name" value="CCDC39"/>
</dbReference>
<comment type="caution">
    <text evidence="4">The sequence shown here is derived from an EMBL/GenBank/DDBJ whole genome shotgun (WGS) entry which is preliminary data.</text>
</comment>
<dbReference type="Pfam" id="PF24161">
    <property type="entry name" value="CCDC39"/>
    <property type="match status" value="1"/>
</dbReference>
<evidence type="ECO:0000256" key="3">
    <source>
        <dbReference type="SAM" id="MobiDB-lite"/>
    </source>
</evidence>
<evidence type="ECO:0000256" key="2">
    <source>
        <dbReference type="SAM" id="Coils"/>
    </source>
</evidence>
<organism evidence="4 5">
    <name type="scientific">Stephanodiscus triporus</name>
    <dbReference type="NCBI Taxonomy" id="2934178"/>
    <lineage>
        <taxon>Eukaryota</taxon>
        <taxon>Sar</taxon>
        <taxon>Stramenopiles</taxon>
        <taxon>Ochrophyta</taxon>
        <taxon>Bacillariophyta</taxon>
        <taxon>Coscinodiscophyceae</taxon>
        <taxon>Thalassiosirophycidae</taxon>
        <taxon>Stephanodiscales</taxon>
        <taxon>Stephanodiscaceae</taxon>
        <taxon>Stephanodiscus</taxon>
    </lineage>
</organism>
<feature type="region of interest" description="Disordered" evidence="3">
    <location>
        <begin position="33"/>
        <end position="82"/>
    </location>
</feature>
<feature type="compositionally biased region" description="Basic and acidic residues" evidence="3">
    <location>
        <begin position="46"/>
        <end position="58"/>
    </location>
</feature>
<gene>
    <name evidence="4" type="ORF">ACHAW5_000447</name>
</gene>
<keyword evidence="5" id="KW-1185">Reference proteome</keyword>
<keyword evidence="1 2" id="KW-0175">Coiled coil</keyword>
<evidence type="ECO:0000256" key="1">
    <source>
        <dbReference type="ARBA" id="ARBA00023054"/>
    </source>
</evidence>
<proteinExistence type="predicted"/>
<dbReference type="Proteomes" id="UP001530315">
    <property type="component" value="Unassembled WGS sequence"/>
</dbReference>
<protein>
    <recommendedName>
        <fullName evidence="6">Coiled-coil domain-containing protein 39</fullName>
    </recommendedName>
</protein>
<dbReference type="PANTHER" id="PTHR18962">
    <property type="entry name" value="COILED-COIL DOMAIN-CONTAINING PROTEIN 39"/>
    <property type="match status" value="1"/>
</dbReference>